<reference evidence="5" key="1">
    <citation type="journal article" date="2020" name="Stud. Mycol.">
        <title>101 Dothideomycetes genomes: a test case for predicting lifestyles and emergence of pathogens.</title>
        <authorList>
            <person name="Haridas S."/>
            <person name="Albert R."/>
            <person name="Binder M."/>
            <person name="Bloem J."/>
            <person name="Labutti K."/>
            <person name="Salamov A."/>
            <person name="Andreopoulos B."/>
            <person name="Baker S."/>
            <person name="Barry K."/>
            <person name="Bills G."/>
            <person name="Bluhm B."/>
            <person name="Cannon C."/>
            <person name="Castanera R."/>
            <person name="Culley D."/>
            <person name="Daum C."/>
            <person name="Ezra D."/>
            <person name="Gonzalez J."/>
            <person name="Henrissat B."/>
            <person name="Kuo A."/>
            <person name="Liang C."/>
            <person name="Lipzen A."/>
            <person name="Lutzoni F."/>
            <person name="Magnuson J."/>
            <person name="Mondo S."/>
            <person name="Nolan M."/>
            <person name="Ohm R."/>
            <person name="Pangilinan J."/>
            <person name="Park H.-J."/>
            <person name="Ramirez L."/>
            <person name="Alfaro M."/>
            <person name="Sun H."/>
            <person name="Tritt A."/>
            <person name="Yoshinaga Y."/>
            <person name="Zwiers L.-H."/>
            <person name="Turgeon B."/>
            <person name="Goodwin S."/>
            <person name="Spatafora J."/>
            <person name="Crous P."/>
            <person name="Grigoriev I."/>
        </authorList>
    </citation>
    <scope>NUCLEOTIDE SEQUENCE</scope>
    <source>
        <strain evidence="5">CBS 260.36</strain>
    </source>
</reference>
<dbReference type="SMART" id="SM00829">
    <property type="entry name" value="PKS_ER"/>
    <property type="match status" value="1"/>
</dbReference>
<evidence type="ECO:0000256" key="2">
    <source>
        <dbReference type="ARBA" id="ARBA00011245"/>
    </source>
</evidence>
<dbReference type="InterPro" id="IPR013154">
    <property type="entry name" value="ADH-like_N"/>
</dbReference>
<dbReference type="InterPro" id="IPR011032">
    <property type="entry name" value="GroES-like_sf"/>
</dbReference>
<dbReference type="PANTHER" id="PTHR45348">
    <property type="entry name" value="HYPOTHETICAL OXIDOREDUCTASE (EUROFUNG)"/>
    <property type="match status" value="1"/>
</dbReference>
<comment type="subunit">
    <text evidence="2">Monomer.</text>
</comment>
<dbReference type="InterPro" id="IPR020843">
    <property type="entry name" value="ER"/>
</dbReference>
<comment type="caution">
    <text evidence="5">The sequence shown here is derived from an EMBL/GenBank/DDBJ whole genome shotgun (WGS) entry which is preliminary data.</text>
</comment>
<organism evidence="5 6">
    <name type="scientific">Myriangium duriaei CBS 260.36</name>
    <dbReference type="NCBI Taxonomy" id="1168546"/>
    <lineage>
        <taxon>Eukaryota</taxon>
        <taxon>Fungi</taxon>
        <taxon>Dikarya</taxon>
        <taxon>Ascomycota</taxon>
        <taxon>Pezizomycotina</taxon>
        <taxon>Dothideomycetes</taxon>
        <taxon>Dothideomycetidae</taxon>
        <taxon>Myriangiales</taxon>
        <taxon>Myriangiaceae</taxon>
        <taxon>Myriangium</taxon>
    </lineage>
</organism>
<dbReference type="SUPFAM" id="SSF50129">
    <property type="entry name" value="GroES-like"/>
    <property type="match status" value="1"/>
</dbReference>
<dbReference type="AlphaFoldDB" id="A0A9P4IXA9"/>
<dbReference type="InterPro" id="IPR013149">
    <property type="entry name" value="ADH-like_C"/>
</dbReference>
<dbReference type="Gene3D" id="3.40.50.720">
    <property type="entry name" value="NAD(P)-binding Rossmann-like Domain"/>
    <property type="match status" value="1"/>
</dbReference>
<dbReference type="Gene3D" id="3.90.180.10">
    <property type="entry name" value="Medium-chain alcohol dehydrogenases, catalytic domain"/>
    <property type="match status" value="1"/>
</dbReference>
<keyword evidence="6" id="KW-1185">Reference proteome</keyword>
<evidence type="ECO:0000259" key="4">
    <source>
        <dbReference type="SMART" id="SM00829"/>
    </source>
</evidence>
<comment type="similarity">
    <text evidence="1">Belongs to the zinc-containing alcohol dehydrogenase family.</text>
</comment>
<dbReference type="GO" id="GO:0016651">
    <property type="term" value="F:oxidoreductase activity, acting on NAD(P)H"/>
    <property type="evidence" value="ECO:0007669"/>
    <property type="project" value="InterPro"/>
</dbReference>
<keyword evidence="3" id="KW-0560">Oxidoreductase</keyword>
<dbReference type="CDD" id="cd08249">
    <property type="entry name" value="enoyl_reductase_like"/>
    <property type="match status" value="1"/>
</dbReference>
<dbReference type="OrthoDB" id="48317at2759"/>
<accession>A0A9P4IXA9</accession>
<dbReference type="EMBL" id="ML996090">
    <property type="protein sequence ID" value="KAF2150276.1"/>
    <property type="molecule type" value="Genomic_DNA"/>
</dbReference>
<evidence type="ECO:0000313" key="5">
    <source>
        <dbReference type="EMBL" id="KAF2150276.1"/>
    </source>
</evidence>
<protein>
    <submittedName>
        <fullName evidence="5">Quinone oxidoreductase</fullName>
    </submittedName>
</protein>
<evidence type="ECO:0000256" key="1">
    <source>
        <dbReference type="ARBA" id="ARBA00008072"/>
    </source>
</evidence>
<feature type="domain" description="Enoyl reductase (ER)" evidence="4">
    <location>
        <begin position="15"/>
        <end position="347"/>
    </location>
</feature>
<dbReference type="Pfam" id="PF00107">
    <property type="entry name" value="ADH_zinc_N"/>
    <property type="match status" value="1"/>
</dbReference>
<name>A0A9P4IXA9_9PEZI</name>
<proteinExistence type="inferred from homology"/>
<dbReference type="Pfam" id="PF08240">
    <property type="entry name" value="ADH_N"/>
    <property type="match status" value="1"/>
</dbReference>
<sequence length="350" mass="36527">MSSEVNQAAYLDAPGTKLTLRQAPMPTPGPGEIVVKNHAIAINPLDTHQVAIGVFVQQWPAVIGCDVAGEVHDVGAGVSFLKGDRVIGHAINLVTGRPSDGTYQHYTIVRADKAAILPDHITFDRGVVIPFAIEAAVCALCAKTPGVAMPGVATPALSLPFPALGHIDPIGNILVVYGASSSVGSMAVQLASSAMGIHVIALCGAKNAKSVSMLGATEVFDHRDPDVVSKVVDAVKQSGDDFVGIFDAVSTEYTYARDLKILENLDGGHLATVHPPPSDVPENVKSGMIFAVNDIAGPVYRNFVTSALESGQLKPWPPARVVGKGLVCINEALELLKTGVSATKLVVELR</sequence>
<dbReference type="Proteomes" id="UP000799439">
    <property type="component" value="Unassembled WGS sequence"/>
</dbReference>
<evidence type="ECO:0000256" key="3">
    <source>
        <dbReference type="ARBA" id="ARBA00023002"/>
    </source>
</evidence>
<dbReference type="InterPro" id="IPR036291">
    <property type="entry name" value="NAD(P)-bd_dom_sf"/>
</dbReference>
<dbReference type="InterPro" id="IPR047122">
    <property type="entry name" value="Trans-enoyl_RdTase-like"/>
</dbReference>
<dbReference type="PANTHER" id="PTHR45348:SF2">
    <property type="entry name" value="ZINC-TYPE ALCOHOL DEHYDROGENASE-LIKE PROTEIN C2E1P3.01"/>
    <property type="match status" value="1"/>
</dbReference>
<evidence type="ECO:0000313" key="6">
    <source>
        <dbReference type="Proteomes" id="UP000799439"/>
    </source>
</evidence>
<dbReference type="SUPFAM" id="SSF51735">
    <property type="entry name" value="NAD(P)-binding Rossmann-fold domains"/>
    <property type="match status" value="1"/>
</dbReference>
<gene>
    <name evidence="5" type="ORF">K461DRAFT_329288</name>
</gene>